<dbReference type="GO" id="GO:0022857">
    <property type="term" value="F:transmembrane transporter activity"/>
    <property type="evidence" value="ECO:0007669"/>
    <property type="project" value="TreeGrafter"/>
</dbReference>
<dbReference type="SMART" id="SM00382">
    <property type="entry name" value="AAA"/>
    <property type="match status" value="1"/>
</dbReference>
<gene>
    <name evidence="4" type="ORF">C8N35_104312</name>
</gene>
<dbReference type="OrthoDB" id="7343243at2"/>
<evidence type="ECO:0000313" key="4">
    <source>
        <dbReference type="EMBL" id="PTW60684.1"/>
    </source>
</evidence>
<evidence type="ECO:0000259" key="3">
    <source>
        <dbReference type="PROSITE" id="PS50893"/>
    </source>
</evidence>
<keyword evidence="1" id="KW-0547">Nucleotide-binding</keyword>
<dbReference type="EMBL" id="QAYG01000004">
    <property type="protein sequence ID" value="PTW60684.1"/>
    <property type="molecule type" value="Genomic_DNA"/>
</dbReference>
<evidence type="ECO:0000256" key="1">
    <source>
        <dbReference type="ARBA" id="ARBA00022741"/>
    </source>
</evidence>
<dbReference type="InterPro" id="IPR003439">
    <property type="entry name" value="ABC_transporter-like_ATP-bd"/>
</dbReference>
<dbReference type="Pfam" id="PF00005">
    <property type="entry name" value="ABC_tran"/>
    <property type="match status" value="1"/>
</dbReference>
<dbReference type="InterPro" id="IPR027417">
    <property type="entry name" value="P-loop_NTPase"/>
</dbReference>
<dbReference type="PANTHER" id="PTHR24220">
    <property type="entry name" value="IMPORT ATP-BINDING PROTEIN"/>
    <property type="match status" value="1"/>
</dbReference>
<dbReference type="InterPro" id="IPR015854">
    <property type="entry name" value="ABC_transpr_LolD-like"/>
</dbReference>
<accession>A0A2T5VAC7</accession>
<comment type="caution">
    <text evidence="4">The sequence shown here is derived from an EMBL/GenBank/DDBJ whole genome shotgun (WGS) entry which is preliminary data.</text>
</comment>
<keyword evidence="5" id="KW-1185">Reference proteome</keyword>
<dbReference type="PROSITE" id="PS50893">
    <property type="entry name" value="ABC_TRANSPORTER_2"/>
    <property type="match status" value="1"/>
</dbReference>
<keyword evidence="2 4" id="KW-0067">ATP-binding</keyword>
<name>A0A2T5VAC7_9HYPH</name>
<dbReference type="GO" id="GO:0005524">
    <property type="term" value="F:ATP binding"/>
    <property type="evidence" value="ECO:0007669"/>
    <property type="project" value="UniProtKB-KW"/>
</dbReference>
<evidence type="ECO:0000256" key="2">
    <source>
        <dbReference type="ARBA" id="ARBA00022840"/>
    </source>
</evidence>
<proteinExistence type="predicted"/>
<dbReference type="Proteomes" id="UP000244081">
    <property type="component" value="Unassembled WGS sequence"/>
</dbReference>
<protein>
    <submittedName>
        <fullName evidence="4">Putative ABC transport system ATP-binding protein</fullName>
    </submittedName>
</protein>
<organism evidence="4 5">
    <name type="scientific">Breoghania corrubedonensis</name>
    <dbReference type="NCBI Taxonomy" id="665038"/>
    <lineage>
        <taxon>Bacteria</taxon>
        <taxon>Pseudomonadati</taxon>
        <taxon>Pseudomonadota</taxon>
        <taxon>Alphaproteobacteria</taxon>
        <taxon>Hyphomicrobiales</taxon>
        <taxon>Stappiaceae</taxon>
        <taxon>Breoghania</taxon>
    </lineage>
</organism>
<sequence length="233" mass="25433">MFTIENLVLSYRDDGGKPFTVLELPALQLGRESLVVVTGPSGSGKSSLLYALCGLLKPTAGAVRHEGQDIYALSEARRDRWRRETVGLIFQDFHLIPELSPLANVTLATHFGGTADRRALALRGRALLDVLGVPTDRRHASALSRGEQQRTAIARALLFDPPAILADEPTASLDAEASTLVADRLLSLSRDEGRLVLAVSHDPILISRADRLLHLERGHLKETEPTMRKEIPA</sequence>
<dbReference type="GO" id="GO:0005886">
    <property type="term" value="C:plasma membrane"/>
    <property type="evidence" value="ECO:0007669"/>
    <property type="project" value="TreeGrafter"/>
</dbReference>
<dbReference type="SUPFAM" id="SSF52540">
    <property type="entry name" value="P-loop containing nucleoside triphosphate hydrolases"/>
    <property type="match status" value="1"/>
</dbReference>
<dbReference type="Gene3D" id="3.40.50.300">
    <property type="entry name" value="P-loop containing nucleotide triphosphate hydrolases"/>
    <property type="match status" value="1"/>
</dbReference>
<evidence type="ECO:0000313" key="5">
    <source>
        <dbReference type="Proteomes" id="UP000244081"/>
    </source>
</evidence>
<dbReference type="InterPro" id="IPR003593">
    <property type="entry name" value="AAA+_ATPase"/>
</dbReference>
<dbReference type="AlphaFoldDB" id="A0A2T5VAC7"/>
<dbReference type="GO" id="GO:0016887">
    <property type="term" value="F:ATP hydrolysis activity"/>
    <property type="evidence" value="ECO:0007669"/>
    <property type="project" value="InterPro"/>
</dbReference>
<reference evidence="4 5" key="1">
    <citation type="submission" date="2018-04" db="EMBL/GenBank/DDBJ databases">
        <title>Genomic Encyclopedia of Archaeal and Bacterial Type Strains, Phase II (KMG-II): from individual species to whole genera.</title>
        <authorList>
            <person name="Goeker M."/>
        </authorList>
    </citation>
    <scope>NUCLEOTIDE SEQUENCE [LARGE SCALE GENOMIC DNA]</scope>
    <source>
        <strain evidence="4 5">DSM 23382</strain>
    </source>
</reference>
<feature type="domain" description="ABC transporter" evidence="3">
    <location>
        <begin position="2"/>
        <end position="233"/>
    </location>
</feature>
<dbReference type="RefSeq" id="WP_107990270.1">
    <property type="nucleotide sequence ID" value="NZ_QAYG01000004.1"/>
</dbReference>